<organism evidence="4 5">
    <name type="scientific">Chengkuizengella marina</name>
    <dbReference type="NCBI Taxonomy" id="2507566"/>
    <lineage>
        <taxon>Bacteria</taxon>
        <taxon>Bacillati</taxon>
        <taxon>Bacillota</taxon>
        <taxon>Bacilli</taxon>
        <taxon>Bacillales</taxon>
        <taxon>Paenibacillaceae</taxon>
        <taxon>Chengkuizengella</taxon>
    </lineage>
</organism>
<reference evidence="4 5" key="1">
    <citation type="submission" date="2019-01" db="EMBL/GenBank/DDBJ databases">
        <title>Chengkuizengella sp. nov., isolated from deep-sea sediment of East Pacific Ocean.</title>
        <authorList>
            <person name="Yang J."/>
            <person name="Lai Q."/>
            <person name="Shao Z."/>
        </authorList>
    </citation>
    <scope>NUCLEOTIDE SEQUENCE [LARGE SCALE GENOMIC DNA]</scope>
    <source>
        <strain evidence="4 5">YPA3-1-1</strain>
    </source>
</reference>
<dbReference type="Proteomes" id="UP000448943">
    <property type="component" value="Unassembled WGS sequence"/>
</dbReference>
<dbReference type="CDD" id="cd02696">
    <property type="entry name" value="MurNAc-LAA"/>
    <property type="match status" value="1"/>
</dbReference>
<keyword evidence="2" id="KW-0472">Membrane</keyword>
<keyword evidence="1 4" id="KW-0378">Hydrolase</keyword>
<dbReference type="OrthoDB" id="9806267at2"/>
<evidence type="ECO:0000256" key="2">
    <source>
        <dbReference type="SAM" id="Phobius"/>
    </source>
</evidence>
<dbReference type="EC" id="3.5.1.28" evidence="4"/>
<accession>A0A6N9Q676</accession>
<dbReference type="SMART" id="SM00646">
    <property type="entry name" value="Ami_3"/>
    <property type="match status" value="1"/>
</dbReference>
<dbReference type="EMBL" id="SIJB01000031">
    <property type="protein sequence ID" value="NBI30385.1"/>
    <property type="molecule type" value="Genomic_DNA"/>
</dbReference>
<dbReference type="SUPFAM" id="SSF53187">
    <property type="entry name" value="Zn-dependent exopeptidases"/>
    <property type="match status" value="1"/>
</dbReference>
<feature type="transmembrane region" description="Helical" evidence="2">
    <location>
        <begin position="20"/>
        <end position="40"/>
    </location>
</feature>
<evidence type="ECO:0000256" key="1">
    <source>
        <dbReference type="ARBA" id="ARBA00022801"/>
    </source>
</evidence>
<keyword evidence="5" id="KW-1185">Reference proteome</keyword>
<feature type="domain" description="MurNAc-LAA" evidence="3">
    <location>
        <begin position="126"/>
        <end position="236"/>
    </location>
</feature>
<name>A0A6N9Q676_9BACL</name>
<dbReference type="RefSeq" id="WP_160647196.1">
    <property type="nucleotide sequence ID" value="NZ_SIJB01000031.1"/>
</dbReference>
<keyword evidence="2" id="KW-1133">Transmembrane helix</keyword>
<protein>
    <submittedName>
        <fullName evidence="4">N-acetylmuramoyl-L-alanine amidase CwlD</fullName>
        <ecNumber evidence="4">3.5.1.28</ecNumber>
    </submittedName>
</protein>
<proteinExistence type="predicted"/>
<evidence type="ECO:0000259" key="3">
    <source>
        <dbReference type="SMART" id="SM00646"/>
    </source>
</evidence>
<dbReference type="AlphaFoldDB" id="A0A6N9Q676"/>
<dbReference type="InterPro" id="IPR050695">
    <property type="entry name" value="N-acetylmuramoyl_amidase_3"/>
</dbReference>
<dbReference type="Gene3D" id="3.40.630.40">
    <property type="entry name" value="Zn-dependent exopeptidases"/>
    <property type="match status" value="1"/>
</dbReference>
<sequence length="244" mass="27380">MFKNIIRDVIKVHLQGKLRLFILLLLGITISILYISYPAVLTWTEGSSSLSGQIIAIDPGHGGFDGGAVSKDGSLHEKTVNLNISLYLRDYLQEAGAFVIMTREEDVDLTGNATKNKKRIDFNNRLKVINESDADLLLSIHLNSIPSSRWYGAQTFYHSKSEESERLAKLIQDEFKNNLNTTREALTEDVLIMLKNTNVTSALVEAGFLSNPGELELLKSKEYQLKVAESIYHALLRYFDGDEV</sequence>
<dbReference type="NCBIfam" id="TIGR02883">
    <property type="entry name" value="spore_cwlD"/>
    <property type="match status" value="1"/>
</dbReference>
<dbReference type="InterPro" id="IPR002508">
    <property type="entry name" value="MurNAc-LAA_cat"/>
</dbReference>
<keyword evidence="2" id="KW-0812">Transmembrane</keyword>
<gene>
    <name evidence="4" type="primary">cwlD</name>
    <name evidence="4" type="ORF">ERL59_15660</name>
</gene>
<dbReference type="GO" id="GO:0009253">
    <property type="term" value="P:peptidoglycan catabolic process"/>
    <property type="evidence" value="ECO:0007669"/>
    <property type="project" value="InterPro"/>
</dbReference>
<evidence type="ECO:0000313" key="4">
    <source>
        <dbReference type="EMBL" id="NBI30385.1"/>
    </source>
</evidence>
<dbReference type="PANTHER" id="PTHR30404:SF0">
    <property type="entry name" value="N-ACETYLMURAMOYL-L-ALANINE AMIDASE AMIC"/>
    <property type="match status" value="1"/>
</dbReference>
<comment type="caution">
    <text evidence="4">The sequence shown here is derived from an EMBL/GenBank/DDBJ whole genome shotgun (WGS) entry which is preliminary data.</text>
</comment>
<dbReference type="GO" id="GO:0030288">
    <property type="term" value="C:outer membrane-bounded periplasmic space"/>
    <property type="evidence" value="ECO:0007669"/>
    <property type="project" value="TreeGrafter"/>
</dbReference>
<dbReference type="Pfam" id="PF01520">
    <property type="entry name" value="Amidase_3"/>
    <property type="match status" value="1"/>
</dbReference>
<dbReference type="GO" id="GO:0008745">
    <property type="term" value="F:N-acetylmuramoyl-L-alanine amidase activity"/>
    <property type="evidence" value="ECO:0007669"/>
    <property type="project" value="UniProtKB-EC"/>
</dbReference>
<evidence type="ECO:0000313" key="5">
    <source>
        <dbReference type="Proteomes" id="UP000448943"/>
    </source>
</evidence>
<dbReference type="PANTHER" id="PTHR30404">
    <property type="entry name" value="N-ACETYLMURAMOYL-L-ALANINE AMIDASE"/>
    <property type="match status" value="1"/>
</dbReference>
<dbReference type="InterPro" id="IPR014234">
    <property type="entry name" value="Spore_CwlD"/>
</dbReference>